<accession>A0AAV2B897</accession>
<dbReference type="SMART" id="SM00093">
    <property type="entry name" value="SERPIN"/>
    <property type="match status" value="1"/>
</dbReference>
<dbReference type="InterPro" id="IPR000215">
    <property type="entry name" value="Serpin_fam"/>
</dbReference>
<keyword evidence="4" id="KW-0646">Protease inhibitor</keyword>
<dbReference type="Proteomes" id="UP001497382">
    <property type="component" value="Unassembled WGS sequence"/>
</dbReference>
<comment type="subcellular location">
    <subcellularLocation>
        <location evidence="1">Secreted</location>
    </subcellularLocation>
</comment>
<dbReference type="InterPro" id="IPR023796">
    <property type="entry name" value="Serpin_dom"/>
</dbReference>
<evidence type="ECO:0000259" key="10">
    <source>
        <dbReference type="SMART" id="SM00093"/>
    </source>
</evidence>
<keyword evidence="9" id="KW-0812">Transmembrane</keyword>
<dbReference type="PROSITE" id="PS00284">
    <property type="entry name" value="SERPIN"/>
    <property type="match status" value="1"/>
</dbReference>
<keyword evidence="7" id="KW-0325">Glycoprotein</keyword>
<evidence type="ECO:0000256" key="5">
    <source>
        <dbReference type="ARBA" id="ARBA00022729"/>
    </source>
</evidence>
<dbReference type="EMBL" id="CAXIEN010000307">
    <property type="protein sequence ID" value="CAL1292436.1"/>
    <property type="molecule type" value="Genomic_DNA"/>
</dbReference>
<dbReference type="GO" id="GO:0004867">
    <property type="term" value="F:serine-type endopeptidase inhibitor activity"/>
    <property type="evidence" value="ECO:0007669"/>
    <property type="project" value="UniProtKB-KW"/>
</dbReference>
<keyword evidence="6" id="KW-0722">Serine protease inhibitor</keyword>
<evidence type="ECO:0000256" key="9">
    <source>
        <dbReference type="SAM" id="Phobius"/>
    </source>
</evidence>
<keyword evidence="12" id="KW-1185">Reference proteome</keyword>
<dbReference type="InterPro" id="IPR042185">
    <property type="entry name" value="Serpin_sf_2"/>
</dbReference>
<evidence type="ECO:0000256" key="7">
    <source>
        <dbReference type="ARBA" id="ARBA00023180"/>
    </source>
</evidence>
<comment type="similarity">
    <text evidence="2 8">Belongs to the serpin family.</text>
</comment>
<dbReference type="AlphaFoldDB" id="A0AAV2B897"/>
<keyword evidence="5" id="KW-0732">Signal</keyword>
<evidence type="ECO:0000256" key="8">
    <source>
        <dbReference type="RuleBase" id="RU000411"/>
    </source>
</evidence>
<dbReference type="PANTHER" id="PTHR11461:SF211">
    <property type="entry name" value="GH10112P-RELATED"/>
    <property type="match status" value="1"/>
</dbReference>
<sequence>MRVCYFNETAAFNMAMFGIVLSIGLILIASGVAFDLEYDDSCTADEVMEENVEKLAKANNDLALKLYRKLSADSSGNLAFSPLSLSIAFGMLFYAAKENTANELRQALSYQKAGLPDDLVHQTLHWLLKLLMKTDESSGYVLQSANAILVDKHLKLVPEYKTDVKNLYNASVTAVDFANDAAKIVQDINEWVSMKTDGNIKSLLNNLNPSSSSIILNALYFKGTWRVQFPINKTTMDLFYNNGLESEAKYVPMMHLTTHFRYMETTSYQVLELPFKQGNVSMYILLPTNRDGLQDLEKSLNSAMLFKIRRQMYSMKVIVSLPRFKVEYSKELSEEMQELGAKSIFQAGLADFSGMTPSKDIHINQILHKAMMEVNEAGSRAASLTSIATYRMWPMIEETPEFVANHPFVVVLMENGRTCFFIARVNTL</sequence>
<evidence type="ECO:0000313" key="11">
    <source>
        <dbReference type="EMBL" id="CAL1292436.1"/>
    </source>
</evidence>
<evidence type="ECO:0000313" key="12">
    <source>
        <dbReference type="Proteomes" id="UP001497382"/>
    </source>
</evidence>
<name>A0AAV2B897_9ARAC</name>
<dbReference type="GO" id="GO:0005615">
    <property type="term" value="C:extracellular space"/>
    <property type="evidence" value="ECO:0007669"/>
    <property type="project" value="InterPro"/>
</dbReference>
<dbReference type="InterPro" id="IPR042178">
    <property type="entry name" value="Serpin_sf_1"/>
</dbReference>
<protein>
    <recommendedName>
        <fullName evidence="10">Serpin domain-containing protein</fullName>
    </recommendedName>
</protein>
<evidence type="ECO:0000256" key="6">
    <source>
        <dbReference type="ARBA" id="ARBA00022900"/>
    </source>
</evidence>
<evidence type="ECO:0000256" key="2">
    <source>
        <dbReference type="ARBA" id="ARBA00009500"/>
    </source>
</evidence>
<dbReference type="FunFam" id="3.30.497.10:FF:000031">
    <property type="entry name" value="Putative salivary serpin"/>
    <property type="match status" value="1"/>
</dbReference>
<dbReference type="InterPro" id="IPR023795">
    <property type="entry name" value="Serpin_CS"/>
</dbReference>
<proteinExistence type="inferred from homology"/>
<evidence type="ECO:0000256" key="1">
    <source>
        <dbReference type="ARBA" id="ARBA00004613"/>
    </source>
</evidence>
<evidence type="ECO:0000256" key="3">
    <source>
        <dbReference type="ARBA" id="ARBA00022525"/>
    </source>
</evidence>
<keyword evidence="3" id="KW-0964">Secreted</keyword>
<reference evidence="11 12" key="1">
    <citation type="submission" date="2024-04" db="EMBL/GenBank/DDBJ databases">
        <authorList>
            <person name="Rising A."/>
            <person name="Reimegard J."/>
            <person name="Sonavane S."/>
            <person name="Akerstrom W."/>
            <person name="Nylinder S."/>
            <person name="Hedman E."/>
            <person name="Kallberg Y."/>
        </authorList>
    </citation>
    <scope>NUCLEOTIDE SEQUENCE [LARGE SCALE GENOMIC DNA]</scope>
</reference>
<dbReference type="Gene3D" id="3.30.497.10">
    <property type="entry name" value="Antithrombin, subunit I, domain 2"/>
    <property type="match status" value="1"/>
</dbReference>
<dbReference type="InterPro" id="IPR036186">
    <property type="entry name" value="Serpin_sf"/>
</dbReference>
<dbReference type="Gene3D" id="2.30.39.10">
    <property type="entry name" value="Alpha-1-antitrypsin, domain 1"/>
    <property type="match status" value="1"/>
</dbReference>
<feature type="domain" description="Serpin" evidence="10">
    <location>
        <begin position="64"/>
        <end position="428"/>
    </location>
</feature>
<keyword evidence="9" id="KW-1133">Transmembrane helix</keyword>
<comment type="caution">
    <text evidence="11">The sequence shown here is derived from an EMBL/GenBank/DDBJ whole genome shotgun (WGS) entry which is preliminary data.</text>
</comment>
<feature type="transmembrane region" description="Helical" evidence="9">
    <location>
        <begin position="78"/>
        <end position="96"/>
    </location>
</feature>
<dbReference type="PANTHER" id="PTHR11461">
    <property type="entry name" value="SERINE PROTEASE INHIBITOR, SERPIN"/>
    <property type="match status" value="1"/>
</dbReference>
<dbReference type="Pfam" id="PF00079">
    <property type="entry name" value="Serpin"/>
    <property type="match status" value="1"/>
</dbReference>
<evidence type="ECO:0000256" key="4">
    <source>
        <dbReference type="ARBA" id="ARBA00022690"/>
    </source>
</evidence>
<keyword evidence="9" id="KW-0472">Membrane</keyword>
<organism evidence="11 12">
    <name type="scientific">Larinioides sclopetarius</name>
    <dbReference type="NCBI Taxonomy" id="280406"/>
    <lineage>
        <taxon>Eukaryota</taxon>
        <taxon>Metazoa</taxon>
        <taxon>Ecdysozoa</taxon>
        <taxon>Arthropoda</taxon>
        <taxon>Chelicerata</taxon>
        <taxon>Arachnida</taxon>
        <taxon>Araneae</taxon>
        <taxon>Araneomorphae</taxon>
        <taxon>Entelegynae</taxon>
        <taxon>Araneoidea</taxon>
        <taxon>Araneidae</taxon>
        <taxon>Larinioides</taxon>
    </lineage>
</organism>
<gene>
    <name evidence="11" type="ORF">LARSCL_LOCUS17659</name>
</gene>
<feature type="transmembrane region" description="Helical" evidence="9">
    <location>
        <begin position="12"/>
        <end position="34"/>
    </location>
</feature>
<dbReference type="SUPFAM" id="SSF56574">
    <property type="entry name" value="Serpins"/>
    <property type="match status" value="1"/>
</dbReference>